<dbReference type="EMBL" id="CM017321">
    <property type="protein sequence ID" value="KAE7996271.1"/>
    <property type="molecule type" value="Genomic_DNA"/>
</dbReference>
<protein>
    <submittedName>
        <fullName evidence="3">Uncharacterized protein</fullName>
    </submittedName>
</protein>
<organism evidence="3 4">
    <name type="scientific">Carpinus fangiana</name>
    <dbReference type="NCBI Taxonomy" id="176857"/>
    <lineage>
        <taxon>Eukaryota</taxon>
        <taxon>Viridiplantae</taxon>
        <taxon>Streptophyta</taxon>
        <taxon>Embryophyta</taxon>
        <taxon>Tracheophyta</taxon>
        <taxon>Spermatophyta</taxon>
        <taxon>Magnoliopsida</taxon>
        <taxon>eudicotyledons</taxon>
        <taxon>Gunneridae</taxon>
        <taxon>Pentapetalae</taxon>
        <taxon>rosids</taxon>
        <taxon>fabids</taxon>
        <taxon>Fagales</taxon>
        <taxon>Betulaceae</taxon>
        <taxon>Carpinus</taxon>
    </lineage>
</organism>
<feature type="compositionally biased region" description="Basic and acidic residues" evidence="1">
    <location>
        <begin position="34"/>
        <end position="43"/>
    </location>
</feature>
<feature type="chain" id="PRO_5024290056" evidence="2">
    <location>
        <begin position="26"/>
        <end position="78"/>
    </location>
</feature>
<sequence>MEIGRQKLLLVAFVLLVVATFPAEARKLVAATDGDGHGKEKEVSFQPKPDLSVKRHDVKYGMLKEASNPPPAPEQNHP</sequence>
<accession>A0A5N6QCT1</accession>
<feature type="region of interest" description="Disordered" evidence="1">
    <location>
        <begin position="32"/>
        <end position="51"/>
    </location>
</feature>
<reference evidence="3 4" key="1">
    <citation type="submission" date="2019-06" db="EMBL/GenBank/DDBJ databases">
        <title>A chromosomal-level reference genome of Carpinus fangiana (Coryloideae, Betulaceae).</title>
        <authorList>
            <person name="Yang X."/>
            <person name="Wang Z."/>
            <person name="Zhang L."/>
            <person name="Hao G."/>
            <person name="Liu J."/>
            <person name="Yang Y."/>
        </authorList>
    </citation>
    <scope>NUCLEOTIDE SEQUENCE [LARGE SCALE GENOMIC DNA]</scope>
    <source>
        <strain evidence="3">Cfa_2016G</strain>
        <tissue evidence="3">Leaf</tissue>
    </source>
</reference>
<proteinExistence type="predicted"/>
<dbReference type="Proteomes" id="UP000327013">
    <property type="component" value="Chromosome 1"/>
</dbReference>
<keyword evidence="4" id="KW-1185">Reference proteome</keyword>
<gene>
    <name evidence="3" type="ORF">FH972_001005</name>
</gene>
<evidence type="ECO:0000313" key="3">
    <source>
        <dbReference type="EMBL" id="KAE7996271.1"/>
    </source>
</evidence>
<dbReference type="AlphaFoldDB" id="A0A5N6QCT1"/>
<keyword evidence="2" id="KW-0732">Signal</keyword>
<feature type="signal peptide" evidence="2">
    <location>
        <begin position="1"/>
        <end position="25"/>
    </location>
</feature>
<name>A0A5N6QCT1_9ROSI</name>
<evidence type="ECO:0000313" key="4">
    <source>
        <dbReference type="Proteomes" id="UP000327013"/>
    </source>
</evidence>
<evidence type="ECO:0000256" key="1">
    <source>
        <dbReference type="SAM" id="MobiDB-lite"/>
    </source>
</evidence>
<evidence type="ECO:0000256" key="2">
    <source>
        <dbReference type="SAM" id="SignalP"/>
    </source>
</evidence>